<feature type="domain" description="Thiamine pyrophosphate enzyme central" evidence="4">
    <location>
        <begin position="199"/>
        <end position="338"/>
    </location>
</feature>
<dbReference type="OrthoDB" id="4494979at2"/>
<dbReference type="InterPro" id="IPR029035">
    <property type="entry name" value="DHS-like_NAD/FAD-binding_dom"/>
</dbReference>
<dbReference type="PANTHER" id="PTHR18968">
    <property type="entry name" value="THIAMINE PYROPHOSPHATE ENZYMES"/>
    <property type="match status" value="1"/>
</dbReference>
<dbReference type="InterPro" id="IPR045229">
    <property type="entry name" value="TPP_enz"/>
</dbReference>
<dbReference type="GO" id="GO:0009097">
    <property type="term" value="P:isoleucine biosynthetic process"/>
    <property type="evidence" value="ECO:0007669"/>
    <property type="project" value="TreeGrafter"/>
</dbReference>
<accession>A0A0S4L6L7</accession>
<feature type="domain" description="Thiamine pyrophosphate enzyme TPP-binding" evidence="5">
    <location>
        <begin position="406"/>
        <end position="552"/>
    </location>
</feature>
<dbReference type="Pfam" id="PF02775">
    <property type="entry name" value="TPP_enzyme_C"/>
    <property type="match status" value="1"/>
</dbReference>
<proteinExistence type="inferred from homology"/>
<dbReference type="GO" id="GO:0009099">
    <property type="term" value="P:L-valine biosynthetic process"/>
    <property type="evidence" value="ECO:0007669"/>
    <property type="project" value="TreeGrafter"/>
</dbReference>
<name>A0A0S4L6L7_9BACT</name>
<evidence type="ECO:0000256" key="3">
    <source>
        <dbReference type="RuleBase" id="RU362132"/>
    </source>
</evidence>
<dbReference type="Pfam" id="PF02776">
    <property type="entry name" value="TPP_enzyme_N"/>
    <property type="match status" value="1"/>
</dbReference>
<keyword evidence="7" id="KW-0808">Transferase</keyword>
<dbReference type="GO" id="GO:0030976">
    <property type="term" value="F:thiamine pyrophosphate binding"/>
    <property type="evidence" value="ECO:0007669"/>
    <property type="project" value="InterPro"/>
</dbReference>
<keyword evidence="2 3" id="KW-0786">Thiamine pyrophosphate</keyword>
<evidence type="ECO:0000259" key="4">
    <source>
        <dbReference type="Pfam" id="PF00205"/>
    </source>
</evidence>
<dbReference type="GO" id="GO:0000287">
    <property type="term" value="F:magnesium ion binding"/>
    <property type="evidence" value="ECO:0007669"/>
    <property type="project" value="InterPro"/>
</dbReference>
<dbReference type="GO" id="GO:0050660">
    <property type="term" value="F:flavin adenine dinucleotide binding"/>
    <property type="evidence" value="ECO:0007669"/>
    <property type="project" value="TreeGrafter"/>
</dbReference>
<reference evidence="8" key="1">
    <citation type="submission" date="2015-10" db="EMBL/GenBank/DDBJ databases">
        <authorList>
            <person name="Luecker S."/>
            <person name="Luecker S."/>
        </authorList>
    </citation>
    <scope>NUCLEOTIDE SEQUENCE [LARGE SCALE GENOMIC DNA]</scope>
</reference>
<evidence type="ECO:0000256" key="2">
    <source>
        <dbReference type="ARBA" id="ARBA00023052"/>
    </source>
</evidence>
<comment type="similarity">
    <text evidence="1 3">Belongs to the TPP enzyme family.</text>
</comment>
<dbReference type="Gene3D" id="3.40.50.1220">
    <property type="entry name" value="TPP-binding domain"/>
    <property type="match status" value="1"/>
</dbReference>
<evidence type="ECO:0000313" key="8">
    <source>
        <dbReference type="Proteomes" id="UP000198736"/>
    </source>
</evidence>
<keyword evidence="8" id="KW-1185">Reference proteome</keyword>
<sequence>MVKVADFLIHSLAERGIDKMFVVYGAANGDLVDAFTRTAATEYVAVMHEQAGGFAAEGYAKVKGLPGVAIATSGPGGMNLLTSMGNCFYDSIPCVFLTGQINSRFLRPDPSIRQVGFQETDIVAMAAPVTKYAKMIVQPEDIRYELEKALWLCQSGRPGPVLLDIPLDVQKATVDAKQLIGFDIPAMAPFDLGVVDAQIERLLDDLRSAERPVILVGGGVRLADAQDDVRELGRRLKIPCFPTWNALDVITSDYEWYGGRVGTYGGAGRNFGIQNSDLLLSIGSRISGRITGGNVRSFARTAKKYLVEIDPAMVQRKFQQVPFDVNILCDAKVFAHRLMVALERSSKPMPVRAGWTERVMEWKCKYDPVRPEFFAQKERVHPYAFMRRLSDKMGASDILVGDCGGNIVVSNHAFETKYGQRNLTNNGNSPMGFSFAGAMGAWFADPSRQVVCTIGDGGFNMNPQEMQTFVNYGVKVKTFILNNHIYGITKAYQETNFQGRAEACGPKGYRPPNFVKLAQAYGIKTVTIINHAEMDVKIEEVLRYDGPVVCDVDMDEYHTYEPRIFGWKTPIEDMYPYLPREEFKENMLIDPAEGWMSPEYPDVVKSMQP</sequence>
<protein>
    <submittedName>
        <fullName evidence="7">Putative Acetolactate synthase, large subunit</fullName>
        <ecNumber evidence="7">2.2.1.6</ecNumber>
    </submittedName>
</protein>
<dbReference type="InterPro" id="IPR012001">
    <property type="entry name" value="Thiamin_PyroP_enz_TPP-bd_dom"/>
</dbReference>
<dbReference type="CDD" id="cd07035">
    <property type="entry name" value="TPP_PYR_POX_like"/>
    <property type="match status" value="1"/>
</dbReference>
<dbReference type="InterPro" id="IPR029061">
    <property type="entry name" value="THDP-binding"/>
</dbReference>
<dbReference type="Gene3D" id="3.40.50.970">
    <property type="match status" value="2"/>
</dbReference>
<evidence type="ECO:0000259" key="6">
    <source>
        <dbReference type="Pfam" id="PF02776"/>
    </source>
</evidence>
<dbReference type="EMBL" id="CZPZ01000001">
    <property type="protein sequence ID" value="CUS31531.1"/>
    <property type="molecule type" value="Genomic_DNA"/>
</dbReference>
<feature type="domain" description="Thiamine pyrophosphate enzyme N-terminal TPP-binding" evidence="6">
    <location>
        <begin position="3"/>
        <end position="125"/>
    </location>
</feature>
<dbReference type="GO" id="GO:0003984">
    <property type="term" value="F:acetolactate synthase activity"/>
    <property type="evidence" value="ECO:0007669"/>
    <property type="project" value="UniProtKB-EC"/>
</dbReference>
<evidence type="ECO:0000259" key="5">
    <source>
        <dbReference type="Pfam" id="PF02775"/>
    </source>
</evidence>
<evidence type="ECO:0000313" key="7">
    <source>
        <dbReference type="EMBL" id="CUS31531.1"/>
    </source>
</evidence>
<dbReference type="Pfam" id="PF00205">
    <property type="entry name" value="TPP_enzyme_M"/>
    <property type="match status" value="1"/>
</dbReference>
<evidence type="ECO:0000256" key="1">
    <source>
        <dbReference type="ARBA" id="ARBA00007812"/>
    </source>
</evidence>
<dbReference type="CDD" id="cd00568">
    <property type="entry name" value="TPP_enzymes"/>
    <property type="match status" value="1"/>
</dbReference>
<dbReference type="Proteomes" id="UP000198736">
    <property type="component" value="Unassembled WGS sequence"/>
</dbReference>
<dbReference type="RefSeq" id="WP_090893760.1">
    <property type="nucleotide sequence ID" value="NZ_CZPZ01000001.1"/>
</dbReference>
<dbReference type="PANTHER" id="PTHR18968:SF142">
    <property type="entry name" value="ACETOLACTATE SYNTHASE"/>
    <property type="match status" value="1"/>
</dbReference>
<dbReference type="InterPro" id="IPR012000">
    <property type="entry name" value="Thiamin_PyroP_enz_cen_dom"/>
</dbReference>
<dbReference type="STRING" id="1742973.COMA2_10158"/>
<dbReference type="InterPro" id="IPR011766">
    <property type="entry name" value="TPP_enzyme_TPP-bd"/>
</dbReference>
<dbReference type="SUPFAM" id="SSF52467">
    <property type="entry name" value="DHS-like NAD/FAD-binding domain"/>
    <property type="match status" value="1"/>
</dbReference>
<dbReference type="FunFam" id="3.40.50.970:FF:000007">
    <property type="entry name" value="Acetolactate synthase"/>
    <property type="match status" value="1"/>
</dbReference>
<dbReference type="SUPFAM" id="SSF52518">
    <property type="entry name" value="Thiamin diphosphate-binding fold (THDP-binding)"/>
    <property type="match status" value="2"/>
</dbReference>
<dbReference type="GO" id="GO:0005948">
    <property type="term" value="C:acetolactate synthase complex"/>
    <property type="evidence" value="ECO:0007669"/>
    <property type="project" value="TreeGrafter"/>
</dbReference>
<dbReference type="EC" id="2.2.1.6" evidence="7"/>
<gene>
    <name evidence="7" type="ORF">COMA2_10158</name>
</gene>
<organism evidence="7 8">
    <name type="scientific">Candidatus Nitrospira nitrificans</name>
    <dbReference type="NCBI Taxonomy" id="1742973"/>
    <lineage>
        <taxon>Bacteria</taxon>
        <taxon>Pseudomonadati</taxon>
        <taxon>Nitrospirota</taxon>
        <taxon>Nitrospiria</taxon>
        <taxon>Nitrospirales</taxon>
        <taxon>Nitrospiraceae</taxon>
        <taxon>Nitrospira</taxon>
    </lineage>
</organism>
<dbReference type="AlphaFoldDB" id="A0A0S4L6L7"/>